<feature type="transmembrane region" description="Helical" evidence="1">
    <location>
        <begin position="203"/>
        <end position="222"/>
    </location>
</feature>
<evidence type="ECO:0000259" key="3">
    <source>
        <dbReference type="PROSITE" id="PS50887"/>
    </source>
</evidence>
<dbReference type="InterPro" id="IPR001633">
    <property type="entry name" value="EAL_dom"/>
</dbReference>
<keyword evidence="1" id="KW-1133">Transmembrane helix</keyword>
<evidence type="ECO:0000313" key="4">
    <source>
        <dbReference type="EMBL" id="TDQ67500.1"/>
    </source>
</evidence>
<keyword evidence="5" id="KW-1185">Reference proteome</keyword>
<dbReference type="PANTHER" id="PTHR44757">
    <property type="entry name" value="DIGUANYLATE CYCLASE DGCP"/>
    <property type="match status" value="1"/>
</dbReference>
<evidence type="ECO:0000256" key="1">
    <source>
        <dbReference type="SAM" id="Phobius"/>
    </source>
</evidence>
<evidence type="ECO:0000259" key="2">
    <source>
        <dbReference type="PROSITE" id="PS50883"/>
    </source>
</evidence>
<dbReference type="SMART" id="SM00267">
    <property type="entry name" value="GGDEF"/>
    <property type="match status" value="1"/>
</dbReference>
<protein>
    <submittedName>
        <fullName evidence="4">Diguanylate cyclase (GGDEF)-like protein</fullName>
    </submittedName>
</protein>
<dbReference type="SUPFAM" id="SSF141868">
    <property type="entry name" value="EAL domain-like"/>
    <property type="match status" value="1"/>
</dbReference>
<dbReference type="CDD" id="cd01949">
    <property type="entry name" value="GGDEF"/>
    <property type="match status" value="1"/>
</dbReference>
<dbReference type="Gene3D" id="3.20.20.450">
    <property type="entry name" value="EAL domain"/>
    <property type="match status" value="1"/>
</dbReference>
<dbReference type="SMART" id="SM00052">
    <property type="entry name" value="EAL"/>
    <property type="match status" value="1"/>
</dbReference>
<keyword evidence="1" id="KW-0472">Membrane</keyword>
<dbReference type="RefSeq" id="WP_133572111.1">
    <property type="nucleotide sequence ID" value="NZ_SNYR01000001.1"/>
</dbReference>
<dbReference type="Gene3D" id="3.30.70.270">
    <property type="match status" value="1"/>
</dbReference>
<dbReference type="SUPFAM" id="SSF55073">
    <property type="entry name" value="Nucleotide cyclase"/>
    <property type="match status" value="1"/>
</dbReference>
<dbReference type="OrthoDB" id="9814202at2"/>
<feature type="transmembrane region" description="Helical" evidence="1">
    <location>
        <begin position="6"/>
        <end position="32"/>
    </location>
</feature>
<dbReference type="Pfam" id="PF00563">
    <property type="entry name" value="EAL"/>
    <property type="match status" value="1"/>
</dbReference>
<gene>
    <name evidence="4" type="ORF">ATL17_1515</name>
</gene>
<dbReference type="Proteomes" id="UP000295391">
    <property type="component" value="Unassembled WGS sequence"/>
</dbReference>
<dbReference type="InterPro" id="IPR052155">
    <property type="entry name" value="Biofilm_reg_signaling"/>
</dbReference>
<organism evidence="4 5">
    <name type="scientific">Maritalea mobilis</name>
    <dbReference type="NCBI Taxonomy" id="483324"/>
    <lineage>
        <taxon>Bacteria</taxon>
        <taxon>Pseudomonadati</taxon>
        <taxon>Pseudomonadota</taxon>
        <taxon>Alphaproteobacteria</taxon>
        <taxon>Hyphomicrobiales</taxon>
        <taxon>Devosiaceae</taxon>
        <taxon>Maritalea</taxon>
    </lineage>
</organism>
<feature type="domain" description="EAL" evidence="2">
    <location>
        <begin position="408"/>
        <end position="658"/>
    </location>
</feature>
<dbReference type="NCBIfam" id="TIGR00254">
    <property type="entry name" value="GGDEF"/>
    <property type="match status" value="1"/>
</dbReference>
<comment type="caution">
    <text evidence="4">The sequence shown here is derived from an EMBL/GenBank/DDBJ whole genome shotgun (WGS) entry which is preliminary data.</text>
</comment>
<dbReference type="PROSITE" id="PS50883">
    <property type="entry name" value="EAL"/>
    <property type="match status" value="1"/>
</dbReference>
<proteinExistence type="predicted"/>
<reference evidence="4 5" key="1">
    <citation type="submission" date="2019-03" db="EMBL/GenBank/DDBJ databases">
        <title>Genomic Encyclopedia of Type Strains, Phase III (KMG-III): the genomes of soil and plant-associated and newly described type strains.</title>
        <authorList>
            <person name="Whitman W."/>
        </authorList>
    </citation>
    <scope>NUCLEOTIDE SEQUENCE [LARGE SCALE GENOMIC DNA]</scope>
    <source>
        <strain evidence="4 5">CGMCC 1.7002</strain>
    </source>
</reference>
<sequence>MSRWGFVATIISIVSAFCVLVFFASSMSPLLVQKLSDLDAKQLARKSALSLRMEFDLPGELAPPRHDIIEYLVEQFVVKSEVSDESYPTSFNPFDMDQSGHFGSVTGYAVFTRFGQLTIAGGQPLMRDLQNKDFAEEVGASIRDGRTRIFELPQVSSTGAPSPLAVIIPLERLGMSRGVVSIEIDRHQVGQLMVRGVQVSSQMTSFVLVILAFFVLALLSYWGRQRRIAERHAIHLADYDPLTGLPNRRKFRRDIEAALQQARWEDRNFNLISLDVDAFKQVNDFYGHEAGDRLLVVAAKRLSATFGKLGQVYRLSGDEFVVICWADGPLKPADMAERFDQAMHRHITTDHVRFTATMSAGSARCPQDSKTIDGLTKCADLALYEAKAKGTGQFVEFTPEMQAAQDERFLLQRELEVALETQALEVAFQPLVRSSNRQVMGFEALARWPHPRLGAVSPGVFIPLAESTGLIGQLTEQMLFKACSAALHWPNHMIVAVNISPVLLRSEEFVQNIVKVLEQTGLAAQRLEVEITEGVFVYDTERVVGHLKALRALGVQVAMDDFGTGYSSLNYLTRLPISKLKIDKSFVDRIGEDSANDAVVSCVVGLAKTLGIATTAEGVETEAQATLLRGVGCDYFQGYLFGRPTIDPTATIIASRNNLARVESGLTDEQKARLRAACA</sequence>
<dbReference type="PROSITE" id="PS50887">
    <property type="entry name" value="GGDEF"/>
    <property type="match status" value="1"/>
</dbReference>
<feature type="domain" description="GGDEF" evidence="3">
    <location>
        <begin position="267"/>
        <end position="399"/>
    </location>
</feature>
<dbReference type="AlphaFoldDB" id="A0A4R6VY35"/>
<dbReference type="InterPro" id="IPR035919">
    <property type="entry name" value="EAL_sf"/>
</dbReference>
<accession>A0A4R6VY35</accession>
<name>A0A4R6VY35_9HYPH</name>
<dbReference type="InterPro" id="IPR000160">
    <property type="entry name" value="GGDEF_dom"/>
</dbReference>
<dbReference type="PANTHER" id="PTHR44757:SF2">
    <property type="entry name" value="BIOFILM ARCHITECTURE MAINTENANCE PROTEIN MBAA"/>
    <property type="match status" value="1"/>
</dbReference>
<dbReference type="Pfam" id="PF00990">
    <property type="entry name" value="GGDEF"/>
    <property type="match status" value="1"/>
</dbReference>
<dbReference type="CDD" id="cd01948">
    <property type="entry name" value="EAL"/>
    <property type="match status" value="1"/>
</dbReference>
<keyword evidence="1" id="KW-0812">Transmembrane</keyword>
<evidence type="ECO:0000313" key="5">
    <source>
        <dbReference type="Proteomes" id="UP000295391"/>
    </source>
</evidence>
<dbReference type="InterPro" id="IPR029787">
    <property type="entry name" value="Nucleotide_cyclase"/>
</dbReference>
<dbReference type="EMBL" id="SNYR01000001">
    <property type="protein sequence ID" value="TDQ67500.1"/>
    <property type="molecule type" value="Genomic_DNA"/>
</dbReference>
<dbReference type="InterPro" id="IPR043128">
    <property type="entry name" value="Rev_trsase/Diguanyl_cyclase"/>
</dbReference>